<gene>
    <name evidence="14" type="ORF">ACFSJ3_04540</name>
</gene>
<dbReference type="PANTHER" id="PTHR30040">
    <property type="entry name" value="THIAMINE BIOSYNTHESIS LIPOPROTEIN APBE"/>
    <property type="match status" value="1"/>
</dbReference>
<dbReference type="PIRSF" id="PIRSF006268">
    <property type="entry name" value="ApbE"/>
    <property type="match status" value="1"/>
</dbReference>
<keyword evidence="15" id="KW-1185">Reference proteome</keyword>
<keyword evidence="5 12" id="KW-0285">Flavoprotein</keyword>
<keyword evidence="13" id="KW-0997">Cell inner membrane</keyword>
<dbReference type="SUPFAM" id="SSF143631">
    <property type="entry name" value="ApbE-like"/>
    <property type="match status" value="1"/>
</dbReference>
<evidence type="ECO:0000256" key="3">
    <source>
        <dbReference type="ARBA" id="ARBA00011955"/>
    </source>
</evidence>
<comment type="caution">
    <text evidence="14">The sequence shown here is derived from an EMBL/GenBank/DDBJ whole genome shotgun (WGS) entry which is preliminary data.</text>
</comment>
<dbReference type="EMBL" id="JBHUHT010000008">
    <property type="protein sequence ID" value="MFD2095243.1"/>
    <property type="molecule type" value="Genomic_DNA"/>
</dbReference>
<feature type="chain" id="PRO_5044991815" description="FAD:protein FMN transferase" evidence="13">
    <location>
        <begin position="25"/>
        <end position="344"/>
    </location>
</feature>
<comment type="cofactor">
    <cofactor evidence="1 13">
        <name>Mg(2+)</name>
        <dbReference type="ChEBI" id="CHEBI:18420"/>
    </cofactor>
</comment>
<evidence type="ECO:0000256" key="13">
    <source>
        <dbReference type="RuleBase" id="RU363002"/>
    </source>
</evidence>
<keyword evidence="13" id="KW-0472">Membrane</keyword>
<dbReference type="EC" id="2.7.1.180" evidence="3 12"/>
<evidence type="ECO:0000256" key="7">
    <source>
        <dbReference type="ARBA" id="ARBA00022723"/>
    </source>
</evidence>
<feature type="signal peptide" evidence="13">
    <location>
        <begin position="1"/>
        <end position="24"/>
    </location>
</feature>
<evidence type="ECO:0000313" key="15">
    <source>
        <dbReference type="Proteomes" id="UP001597380"/>
    </source>
</evidence>
<accession>A0ABW4XLG1</accession>
<evidence type="ECO:0000256" key="2">
    <source>
        <dbReference type="ARBA" id="ARBA00008282"/>
    </source>
</evidence>
<organism evidence="14 15">
    <name type="scientific">Corallincola platygyrae</name>
    <dbReference type="NCBI Taxonomy" id="1193278"/>
    <lineage>
        <taxon>Bacteria</taxon>
        <taxon>Pseudomonadati</taxon>
        <taxon>Pseudomonadota</taxon>
        <taxon>Gammaproteobacteria</taxon>
        <taxon>Alteromonadales</taxon>
        <taxon>Psychromonadaceae</taxon>
        <taxon>Corallincola</taxon>
    </lineage>
</organism>
<keyword evidence="7 12" id="KW-0479">Metal-binding</keyword>
<comment type="subcellular location">
    <subcellularLocation>
        <location evidence="13">Cell inner membrane</location>
        <topology evidence="13">Lipid-anchor</topology>
        <orientation evidence="13">Periplasmic side</orientation>
    </subcellularLocation>
</comment>
<dbReference type="PANTHER" id="PTHR30040:SF2">
    <property type="entry name" value="FAD:PROTEIN FMN TRANSFERASE"/>
    <property type="match status" value="1"/>
</dbReference>
<evidence type="ECO:0000256" key="6">
    <source>
        <dbReference type="ARBA" id="ARBA00022679"/>
    </source>
</evidence>
<protein>
    <recommendedName>
        <fullName evidence="4 12">FAD:protein FMN transferase</fullName>
        <ecNumber evidence="3 12">2.7.1.180</ecNumber>
    </recommendedName>
    <alternativeName>
        <fullName evidence="10 12">Flavin transferase</fullName>
    </alternativeName>
</protein>
<keyword evidence="13" id="KW-0449">Lipoprotein</keyword>
<evidence type="ECO:0000256" key="10">
    <source>
        <dbReference type="ARBA" id="ARBA00031306"/>
    </source>
</evidence>
<dbReference type="InterPro" id="IPR003374">
    <property type="entry name" value="ApbE-like_sf"/>
</dbReference>
<evidence type="ECO:0000256" key="5">
    <source>
        <dbReference type="ARBA" id="ARBA00022630"/>
    </source>
</evidence>
<keyword evidence="6 12" id="KW-0808">Transferase</keyword>
<comment type="function">
    <text evidence="13">Flavin transferase that catalyzes the transfer of the FMN moiety of FAD and its covalent binding to the hydroxyl group of a threonine residue in a target flavoprotein.</text>
</comment>
<dbReference type="Proteomes" id="UP001597380">
    <property type="component" value="Unassembled WGS sequence"/>
</dbReference>
<dbReference type="GO" id="GO:0016740">
    <property type="term" value="F:transferase activity"/>
    <property type="evidence" value="ECO:0007669"/>
    <property type="project" value="UniProtKB-KW"/>
</dbReference>
<evidence type="ECO:0000256" key="8">
    <source>
        <dbReference type="ARBA" id="ARBA00022827"/>
    </source>
</evidence>
<evidence type="ECO:0000256" key="1">
    <source>
        <dbReference type="ARBA" id="ARBA00001946"/>
    </source>
</evidence>
<keyword evidence="13" id="KW-0732">Signal</keyword>
<comment type="similarity">
    <text evidence="2 12 13">Belongs to the ApbE family.</text>
</comment>
<dbReference type="InterPro" id="IPR024932">
    <property type="entry name" value="ApbE"/>
</dbReference>
<dbReference type="PROSITE" id="PS51257">
    <property type="entry name" value="PROKAR_LIPOPROTEIN"/>
    <property type="match status" value="1"/>
</dbReference>
<evidence type="ECO:0000256" key="12">
    <source>
        <dbReference type="PIRNR" id="PIRNR006268"/>
    </source>
</evidence>
<keyword evidence="9 12" id="KW-0460">Magnesium</keyword>
<keyword evidence="8 12" id="KW-0274">FAD</keyword>
<evidence type="ECO:0000256" key="9">
    <source>
        <dbReference type="ARBA" id="ARBA00022842"/>
    </source>
</evidence>
<dbReference type="Pfam" id="PF02424">
    <property type="entry name" value="ApbE"/>
    <property type="match status" value="1"/>
</dbReference>
<evidence type="ECO:0000256" key="4">
    <source>
        <dbReference type="ARBA" id="ARBA00016337"/>
    </source>
</evidence>
<sequence>MVLRSLTKWLALFGLAFFISGCNPEPNAKDAIRLTGSTMGTFYHITLVSEQPVDPVSLQAKIDQRLELVNDQMSTYRPDSEISQFNRQASTDPYTVSVETAAVFQEALRLGALTHGALDVTVGPLVNLWGFGPQARPEEIPTDKEIAQAKSLTGFQRLHVVSDTQVQKELPNLYVDLSSIAKGHGVDAVAELLEVEGINNYLVEIGGELRTRGVNAHGMPWRIAVEKPDTQERAVQRIIQPGAHAVATSGDYRNYFEDNGVRYSHTIDPQTGAPINHRLVSVTVVAESCMTADGLATALMVMGPEESRDFAELHKLPVLMIVKTDEGFMEYTSPQFEQYLASQG</sequence>
<reference evidence="15" key="1">
    <citation type="journal article" date="2019" name="Int. J. Syst. Evol. Microbiol.">
        <title>The Global Catalogue of Microorganisms (GCM) 10K type strain sequencing project: providing services to taxonomists for standard genome sequencing and annotation.</title>
        <authorList>
            <consortium name="The Broad Institute Genomics Platform"/>
            <consortium name="The Broad Institute Genome Sequencing Center for Infectious Disease"/>
            <person name="Wu L."/>
            <person name="Ma J."/>
        </authorList>
    </citation>
    <scope>NUCLEOTIDE SEQUENCE [LARGE SCALE GENOMIC DNA]</scope>
    <source>
        <strain evidence="15">CGMCC 1.10992</strain>
    </source>
</reference>
<evidence type="ECO:0000313" key="14">
    <source>
        <dbReference type="EMBL" id="MFD2095243.1"/>
    </source>
</evidence>
<dbReference type="RefSeq" id="WP_345338401.1">
    <property type="nucleotide sequence ID" value="NZ_BAABLI010000005.1"/>
</dbReference>
<dbReference type="Gene3D" id="3.10.520.10">
    <property type="entry name" value="ApbE-like domains"/>
    <property type="match status" value="1"/>
</dbReference>
<evidence type="ECO:0000256" key="11">
    <source>
        <dbReference type="ARBA" id="ARBA00048540"/>
    </source>
</evidence>
<comment type="catalytic activity">
    <reaction evidence="11 12 13">
        <text>L-threonyl-[protein] + FAD = FMN-L-threonyl-[protein] + AMP + H(+)</text>
        <dbReference type="Rhea" id="RHEA:36847"/>
        <dbReference type="Rhea" id="RHEA-COMP:11060"/>
        <dbReference type="Rhea" id="RHEA-COMP:11061"/>
        <dbReference type="ChEBI" id="CHEBI:15378"/>
        <dbReference type="ChEBI" id="CHEBI:30013"/>
        <dbReference type="ChEBI" id="CHEBI:57692"/>
        <dbReference type="ChEBI" id="CHEBI:74257"/>
        <dbReference type="ChEBI" id="CHEBI:456215"/>
        <dbReference type="EC" id="2.7.1.180"/>
    </reaction>
</comment>
<keyword evidence="13" id="KW-1003">Cell membrane</keyword>
<proteinExistence type="inferred from homology"/>
<name>A0ABW4XLG1_9GAMM</name>